<sequence length="128" mass="13593">MQETNAFLLSALQPEAGVCSLALPSDRQLDERGREAAEAQRLRSARVQEQVRIRMMLRGQAPARPEELADGTRGGRPPGTRGGMGGGSPSAGTGIWAHTGCGLGGTPTLTESPECPRASRVAQRWDQE</sequence>
<dbReference type="AlphaFoldDB" id="A0A3L8S5I4"/>
<dbReference type="Proteomes" id="UP000276834">
    <property type="component" value="Unassembled WGS sequence"/>
</dbReference>
<gene>
    <name evidence="2" type="ORF">DV515_00012001</name>
</gene>
<feature type="compositionally biased region" description="Gly residues" evidence="1">
    <location>
        <begin position="72"/>
        <end position="89"/>
    </location>
</feature>
<accession>A0A3L8S5I4</accession>
<dbReference type="EMBL" id="QUSF01000061">
    <property type="protein sequence ID" value="RLV97262.1"/>
    <property type="molecule type" value="Genomic_DNA"/>
</dbReference>
<name>A0A3L8S5I4_CHLGU</name>
<evidence type="ECO:0000313" key="3">
    <source>
        <dbReference type="Proteomes" id="UP000276834"/>
    </source>
</evidence>
<keyword evidence="3" id="KW-1185">Reference proteome</keyword>
<comment type="caution">
    <text evidence="2">The sequence shown here is derived from an EMBL/GenBank/DDBJ whole genome shotgun (WGS) entry which is preliminary data.</text>
</comment>
<evidence type="ECO:0000256" key="1">
    <source>
        <dbReference type="SAM" id="MobiDB-lite"/>
    </source>
</evidence>
<feature type="region of interest" description="Disordered" evidence="1">
    <location>
        <begin position="57"/>
        <end position="128"/>
    </location>
</feature>
<evidence type="ECO:0000313" key="2">
    <source>
        <dbReference type="EMBL" id="RLV97262.1"/>
    </source>
</evidence>
<organism evidence="2 3">
    <name type="scientific">Chloebia gouldiae</name>
    <name type="common">Gouldian finch</name>
    <name type="synonym">Erythrura gouldiae</name>
    <dbReference type="NCBI Taxonomy" id="44316"/>
    <lineage>
        <taxon>Eukaryota</taxon>
        <taxon>Metazoa</taxon>
        <taxon>Chordata</taxon>
        <taxon>Craniata</taxon>
        <taxon>Vertebrata</taxon>
        <taxon>Euteleostomi</taxon>
        <taxon>Archelosauria</taxon>
        <taxon>Archosauria</taxon>
        <taxon>Dinosauria</taxon>
        <taxon>Saurischia</taxon>
        <taxon>Theropoda</taxon>
        <taxon>Coelurosauria</taxon>
        <taxon>Aves</taxon>
        <taxon>Neognathae</taxon>
        <taxon>Neoaves</taxon>
        <taxon>Telluraves</taxon>
        <taxon>Australaves</taxon>
        <taxon>Passeriformes</taxon>
        <taxon>Passeroidea</taxon>
        <taxon>Passeridae</taxon>
        <taxon>Chloebia</taxon>
    </lineage>
</organism>
<proteinExistence type="predicted"/>
<reference evidence="2 3" key="1">
    <citation type="journal article" date="2018" name="Proc. R. Soc. B">
        <title>A non-coding region near Follistatin controls head colour polymorphism in the Gouldian finch.</title>
        <authorList>
            <person name="Toomey M.B."/>
            <person name="Marques C.I."/>
            <person name="Andrade P."/>
            <person name="Araujo P.M."/>
            <person name="Sabatino S."/>
            <person name="Gazda M.A."/>
            <person name="Afonso S."/>
            <person name="Lopes R.J."/>
            <person name="Corbo J.C."/>
            <person name="Carneiro M."/>
        </authorList>
    </citation>
    <scope>NUCLEOTIDE SEQUENCE [LARGE SCALE GENOMIC DNA]</scope>
    <source>
        <strain evidence="2">Red01</strain>
        <tissue evidence="2">Muscle</tissue>
    </source>
</reference>
<protein>
    <submittedName>
        <fullName evidence="2">Uncharacterized protein</fullName>
    </submittedName>
</protein>